<gene>
    <name evidence="6 8" type="primary">nusB</name>
    <name evidence="8" type="ORF">Bequi_08490</name>
</gene>
<dbReference type="EMBL" id="JAKNCJ010000003">
    <property type="protein sequence ID" value="MCL6423423.1"/>
    <property type="molecule type" value="Genomic_DNA"/>
</dbReference>
<reference evidence="8" key="1">
    <citation type="submission" date="2022-02" db="EMBL/GenBank/DDBJ databases">
        <authorList>
            <person name="Lee M."/>
            <person name="Kim S.-J."/>
            <person name="Jung M.-Y."/>
        </authorList>
    </citation>
    <scope>NUCLEOTIDE SEQUENCE</scope>
    <source>
        <strain evidence="8">JHP9</strain>
    </source>
</reference>
<protein>
    <recommendedName>
        <fullName evidence="6">Transcription antitermination protein NusB</fullName>
    </recommendedName>
    <alternativeName>
        <fullName evidence="6">Antitermination factor NusB</fullName>
    </alternativeName>
</protein>
<evidence type="ECO:0000259" key="7">
    <source>
        <dbReference type="Pfam" id="PF01029"/>
    </source>
</evidence>
<keyword evidence="2 6" id="KW-0889">Transcription antitermination</keyword>
<keyword evidence="4 6" id="KW-0805">Transcription regulation</keyword>
<evidence type="ECO:0000313" key="8">
    <source>
        <dbReference type="EMBL" id="MCL6423423.1"/>
    </source>
</evidence>
<evidence type="ECO:0000256" key="1">
    <source>
        <dbReference type="ARBA" id="ARBA00005952"/>
    </source>
</evidence>
<evidence type="ECO:0000256" key="2">
    <source>
        <dbReference type="ARBA" id="ARBA00022814"/>
    </source>
</evidence>
<keyword evidence="5 6" id="KW-0804">Transcription</keyword>
<comment type="function">
    <text evidence="6">Involved in transcription antitermination. Required for transcription of ribosomal RNA (rRNA) genes. Binds specifically to the boxA antiterminator sequence of the ribosomal RNA (rrn) operons.</text>
</comment>
<keyword evidence="3 6" id="KW-0694">RNA-binding</keyword>
<name>A0ABT0R1T7_9MICO</name>
<keyword evidence="9" id="KW-1185">Reference proteome</keyword>
<proteinExistence type="inferred from homology"/>
<evidence type="ECO:0000256" key="6">
    <source>
        <dbReference type="HAMAP-Rule" id="MF_00073"/>
    </source>
</evidence>
<dbReference type="NCBIfam" id="TIGR01951">
    <property type="entry name" value="nusB"/>
    <property type="match status" value="1"/>
</dbReference>
<dbReference type="Proteomes" id="UP001203761">
    <property type="component" value="Unassembled WGS sequence"/>
</dbReference>
<dbReference type="Pfam" id="PF01029">
    <property type="entry name" value="NusB"/>
    <property type="match status" value="1"/>
</dbReference>
<dbReference type="InterPro" id="IPR006027">
    <property type="entry name" value="NusB_RsmB_TIM44"/>
</dbReference>
<feature type="domain" description="NusB/RsmB/TIM44" evidence="7">
    <location>
        <begin position="37"/>
        <end position="160"/>
    </location>
</feature>
<dbReference type="Gene3D" id="1.10.940.10">
    <property type="entry name" value="NusB-like"/>
    <property type="match status" value="1"/>
</dbReference>
<dbReference type="InterPro" id="IPR035926">
    <property type="entry name" value="NusB-like_sf"/>
</dbReference>
<dbReference type="SUPFAM" id="SSF48013">
    <property type="entry name" value="NusB-like"/>
    <property type="match status" value="1"/>
</dbReference>
<comment type="similarity">
    <text evidence="1 6">Belongs to the NusB family.</text>
</comment>
<dbReference type="RefSeq" id="WP_249737502.1">
    <property type="nucleotide sequence ID" value="NZ_JAKNCJ010000003.1"/>
</dbReference>
<evidence type="ECO:0000256" key="5">
    <source>
        <dbReference type="ARBA" id="ARBA00023163"/>
    </source>
</evidence>
<dbReference type="HAMAP" id="MF_00073">
    <property type="entry name" value="NusB"/>
    <property type="match status" value="1"/>
</dbReference>
<accession>A0ABT0R1T7</accession>
<comment type="caution">
    <text evidence="8">The sequence shown here is derived from an EMBL/GenBank/DDBJ whole genome shotgun (WGS) entry which is preliminary data.</text>
</comment>
<evidence type="ECO:0000313" key="9">
    <source>
        <dbReference type="Proteomes" id="UP001203761"/>
    </source>
</evidence>
<evidence type="ECO:0000256" key="3">
    <source>
        <dbReference type="ARBA" id="ARBA00022884"/>
    </source>
</evidence>
<evidence type="ECO:0000256" key="4">
    <source>
        <dbReference type="ARBA" id="ARBA00023015"/>
    </source>
</evidence>
<dbReference type="InterPro" id="IPR011605">
    <property type="entry name" value="NusB_fam"/>
</dbReference>
<organism evidence="8 9">
    <name type="scientific">Brachybacterium equifaecis</name>
    <dbReference type="NCBI Taxonomy" id="2910770"/>
    <lineage>
        <taxon>Bacteria</taxon>
        <taxon>Bacillati</taxon>
        <taxon>Actinomycetota</taxon>
        <taxon>Actinomycetes</taxon>
        <taxon>Micrococcales</taxon>
        <taxon>Dermabacteraceae</taxon>
        <taxon>Brachybacterium</taxon>
    </lineage>
</organism>
<sequence length="167" mass="18558">MLDPLNLPLPGREGEEVELLKSYPANPKRLTSRSRERVRAIDVAYEADARVQDLLALLAQRRTRTAAQTPLPERSAQLVTILAAHQGEIDEELSALSRDWPLHRMPAVDRAILRLGSAEILHDTPLEGLGAVVGEYVTIARELSTEDSPKFVNALLQRIAEIRELQG</sequence>